<evidence type="ECO:0000256" key="3">
    <source>
        <dbReference type="PROSITE-ProRule" id="PRU00023"/>
    </source>
</evidence>
<evidence type="ECO:0000256" key="1">
    <source>
        <dbReference type="ARBA" id="ARBA00022737"/>
    </source>
</evidence>
<keyword evidence="2 3" id="KW-0040">ANK repeat</keyword>
<name>A0A7J7JXY3_BUGNE</name>
<proteinExistence type="predicted"/>
<gene>
    <name evidence="5" type="ORF">EB796_011100</name>
</gene>
<evidence type="ECO:0000256" key="2">
    <source>
        <dbReference type="ARBA" id="ARBA00023043"/>
    </source>
</evidence>
<keyword evidence="4" id="KW-0812">Transmembrane</keyword>
<dbReference type="PROSITE" id="PS50297">
    <property type="entry name" value="ANK_REP_REGION"/>
    <property type="match status" value="2"/>
</dbReference>
<dbReference type="InterPro" id="IPR002110">
    <property type="entry name" value="Ankyrin_rpt"/>
</dbReference>
<dbReference type="InterPro" id="IPR036770">
    <property type="entry name" value="Ankyrin_rpt-contain_sf"/>
</dbReference>
<evidence type="ECO:0000313" key="6">
    <source>
        <dbReference type="Proteomes" id="UP000593567"/>
    </source>
</evidence>
<keyword evidence="6" id="KW-1185">Reference proteome</keyword>
<feature type="transmembrane region" description="Helical" evidence="4">
    <location>
        <begin position="181"/>
        <end position="197"/>
    </location>
</feature>
<dbReference type="Proteomes" id="UP000593567">
    <property type="component" value="Unassembled WGS sequence"/>
</dbReference>
<feature type="repeat" description="ANK" evidence="3">
    <location>
        <begin position="87"/>
        <end position="119"/>
    </location>
</feature>
<keyword evidence="1" id="KW-0677">Repeat</keyword>
<accession>A0A7J7JXY3</accession>
<feature type="repeat" description="ANK" evidence="3">
    <location>
        <begin position="120"/>
        <end position="152"/>
    </location>
</feature>
<dbReference type="PROSITE" id="PS50088">
    <property type="entry name" value="ANK_REPEAT"/>
    <property type="match status" value="2"/>
</dbReference>
<keyword evidence="4" id="KW-0472">Membrane</keyword>
<dbReference type="PANTHER" id="PTHR24197:SF48">
    <property type="entry name" value="ANKYRIN REPEAT DOMAIN-CONTAINING PROTEIN 61"/>
    <property type="match status" value="1"/>
</dbReference>
<dbReference type="Gene3D" id="1.25.40.20">
    <property type="entry name" value="Ankyrin repeat-containing domain"/>
    <property type="match status" value="1"/>
</dbReference>
<dbReference type="AlphaFoldDB" id="A0A7J7JXY3"/>
<evidence type="ECO:0000256" key="4">
    <source>
        <dbReference type="SAM" id="Phobius"/>
    </source>
</evidence>
<organism evidence="5 6">
    <name type="scientific">Bugula neritina</name>
    <name type="common">Brown bryozoan</name>
    <name type="synonym">Sertularia neritina</name>
    <dbReference type="NCBI Taxonomy" id="10212"/>
    <lineage>
        <taxon>Eukaryota</taxon>
        <taxon>Metazoa</taxon>
        <taxon>Spiralia</taxon>
        <taxon>Lophotrochozoa</taxon>
        <taxon>Bryozoa</taxon>
        <taxon>Gymnolaemata</taxon>
        <taxon>Cheilostomatida</taxon>
        <taxon>Flustrina</taxon>
        <taxon>Buguloidea</taxon>
        <taxon>Bugulidae</taxon>
        <taxon>Bugula</taxon>
    </lineage>
</organism>
<dbReference type="Pfam" id="PF13857">
    <property type="entry name" value="Ank_5"/>
    <property type="match status" value="1"/>
</dbReference>
<dbReference type="SUPFAM" id="SSF48403">
    <property type="entry name" value="Ankyrin repeat"/>
    <property type="match status" value="1"/>
</dbReference>
<dbReference type="PANTHER" id="PTHR24197">
    <property type="entry name" value="ANKYRIN REPEAT DOMAIN-CONTAINING PROTEIN 61"/>
    <property type="match status" value="1"/>
</dbReference>
<dbReference type="OrthoDB" id="20872at2759"/>
<evidence type="ECO:0000313" key="5">
    <source>
        <dbReference type="EMBL" id="KAF6030594.1"/>
    </source>
</evidence>
<dbReference type="SMART" id="SM00248">
    <property type="entry name" value="ANK"/>
    <property type="match status" value="3"/>
</dbReference>
<sequence>MAVTERESRQIRRRLLEAIWNKNPDQFKKRLTEAGEEKINLNADYLVGSNDTVTFHTYLQSSVSVGCPEILDYILDLGAAVNSANRHGVTPLHEACSVNSLTLVKALLKRGADPNAASDTGRTPLMVACIHYNLDIVRELLDANADIDYTDCHGDSALHLLLGYDKEPESYSNVRYMSQDFILYTLSVNIYMSYYILSQ</sequence>
<keyword evidence="4" id="KW-1133">Transmembrane helix</keyword>
<protein>
    <submittedName>
        <fullName evidence="5">Uncharacterized protein</fullName>
    </submittedName>
</protein>
<comment type="caution">
    <text evidence="5">The sequence shown here is derived from an EMBL/GenBank/DDBJ whole genome shotgun (WGS) entry which is preliminary data.</text>
</comment>
<reference evidence="5" key="1">
    <citation type="submission" date="2020-06" db="EMBL/GenBank/DDBJ databases">
        <title>Draft genome of Bugula neritina, a colonial animal packing powerful symbionts and potential medicines.</title>
        <authorList>
            <person name="Rayko M."/>
        </authorList>
    </citation>
    <scope>NUCLEOTIDE SEQUENCE [LARGE SCALE GENOMIC DNA]</scope>
    <source>
        <strain evidence="5">Kwan_BN1</strain>
    </source>
</reference>
<dbReference type="EMBL" id="VXIV02001688">
    <property type="protein sequence ID" value="KAF6030594.1"/>
    <property type="molecule type" value="Genomic_DNA"/>
</dbReference>